<dbReference type="SUPFAM" id="SSF52799">
    <property type="entry name" value="(Phosphotyrosine protein) phosphatases II"/>
    <property type="match status" value="1"/>
</dbReference>
<gene>
    <name evidence="6" type="ORF">CALVIDRAFT_537759</name>
</gene>
<dbReference type="GO" id="GO:0004438">
    <property type="term" value="F:phosphatidylinositol-3-phosphate phosphatase activity"/>
    <property type="evidence" value="ECO:0007669"/>
    <property type="project" value="TreeGrafter"/>
</dbReference>
<dbReference type="EMBL" id="KV417287">
    <property type="protein sequence ID" value="KZO95777.1"/>
    <property type="molecule type" value="Genomic_DNA"/>
</dbReference>
<protein>
    <submittedName>
        <fullName evidence="6">Phosphatases II</fullName>
    </submittedName>
</protein>
<dbReference type="STRING" id="1330018.A0A167LKE1"/>
<feature type="active site" description="Phosphocysteine intermediate" evidence="2">
    <location>
        <position position="378"/>
    </location>
</feature>
<feature type="region of interest" description="Disordered" evidence="4">
    <location>
        <begin position="556"/>
        <end position="576"/>
    </location>
</feature>
<feature type="region of interest" description="Disordered" evidence="4">
    <location>
        <begin position="772"/>
        <end position="817"/>
    </location>
</feature>
<feature type="binding site" evidence="3">
    <location>
        <begin position="378"/>
        <end position="384"/>
    </location>
    <ligand>
        <name>substrate</name>
    </ligand>
</feature>
<dbReference type="Pfam" id="PF06602">
    <property type="entry name" value="Myotub-related"/>
    <property type="match status" value="1"/>
</dbReference>
<dbReference type="InterPro" id="IPR011993">
    <property type="entry name" value="PH-like_dom_sf"/>
</dbReference>
<sequence>MDTPGLRMDAIKVAKVDNVVYRGNDGPATGCLHLTAHHLIFTDSSSQSEKWVPYPLISLVTRLPQTLTGSSPLALRCRTFDSFVLFFPREESAADVFESVRELTVTSSISSMYAFFYRPNPPFDVSDGWGLYSPREEFARMGVGSRTKAWRFTDINKDYSFCPTYAARLVVPARISDTVLTHAAKYRSKARIPALTYHHWANFATITRSSQPMVGLTNSRSIQDEKLIEAIFQSHLNPTSAFGGEVKPKPGQPVVYGATATNLIIDARPTTNAMANVAKGAGTEKMEHYREGKKAYLGIDNIHVMRDSLARVVDCLREADMLASSLQAGENGQSGVVLLDRHALRKSGWLRHISAILDGALLIVRNVHVNSSHVLVHCSDGWDRTAQLASIAELCLDPFYRTFRGFQILVEKDWLAFGHRFADRCGHLSSEKFFITASGDVGTAPGGADAAQAFFASVQKQFTGQGHLKETSPVFHQFLECVRQIQRQYPTRFEFNELFLQKLHYHLYSCQFGSFLFNNEKDRRTAGPEQSKAPWERTYSIWDFFNDSRNKPEYLNPEYDGSLDDPARREPGADMGVLLPNPRDVRFWYQLYGRSDEEMNGRIVVNQAVGAEFLGPVENSFEDPVLPDESESDLTSLAASSESISRTSTPSLPTMQPEPVRSLPAADSAVSMHGQSQTGSLPDLVHGQGTQNFPLPRTRTPQPQPRGGLQDVFAESPGTAMRSLWASVSSGARTAASAAQAAYGGVAKEISRNLASGPLEGEGELAERTAPTYTPYQHRAGASRTAPPIGVDQNPWSDPISARPPPQVPGSSHEGEPQVSAFASLSINDPTIALPSRLPRTPTQDSATFSTRAAHSVIRPSSQVDDSCVTVGPIGAPPAPISISEPVIAPAATEDNGNTSLSAGYDPLGVWANG</sequence>
<dbReference type="PANTHER" id="PTHR10807:SF128">
    <property type="entry name" value="PHOSPHATIDYLINOSITOL-3,5-BISPHOSPHATE 3-PHOSPHATASE"/>
    <property type="match status" value="1"/>
</dbReference>
<evidence type="ECO:0000313" key="6">
    <source>
        <dbReference type="EMBL" id="KZO95777.1"/>
    </source>
</evidence>
<keyword evidence="7" id="KW-1185">Reference proteome</keyword>
<dbReference type="Gene3D" id="2.30.29.30">
    <property type="entry name" value="Pleckstrin-homology domain (PH domain)/Phosphotyrosine-binding domain (PTB)"/>
    <property type="match status" value="1"/>
</dbReference>
<evidence type="ECO:0000313" key="7">
    <source>
        <dbReference type="Proteomes" id="UP000076738"/>
    </source>
</evidence>
<feature type="region of interest" description="Disordered" evidence="4">
    <location>
        <begin position="620"/>
        <end position="713"/>
    </location>
</feature>
<feature type="binding site" evidence="3">
    <location>
        <begin position="301"/>
        <end position="302"/>
    </location>
    <ligand>
        <name>substrate</name>
    </ligand>
</feature>
<name>A0A167LKE1_CALVF</name>
<accession>A0A167LKE1</accession>
<dbReference type="CDD" id="cd17666">
    <property type="entry name" value="PTP-MTM-like_fungal"/>
    <property type="match status" value="1"/>
</dbReference>
<dbReference type="OrthoDB" id="271628at2759"/>
<dbReference type="Proteomes" id="UP000076738">
    <property type="component" value="Unassembled WGS sequence"/>
</dbReference>
<dbReference type="GO" id="GO:0046856">
    <property type="term" value="P:phosphatidylinositol dephosphorylation"/>
    <property type="evidence" value="ECO:0007669"/>
    <property type="project" value="TreeGrafter"/>
</dbReference>
<comment type="similarity">
    <text evidence="1">Belongs to the protein-tyrosine phosphatase family. Non-receptor class myotubularin subfamily.</text>
</comment>
<dbReference type="InterPro" id="IPR048994">
    <property type="entry name" value="PH-GRAM_MTMR6-9"/>
</dbReference>
<dbReference type="AlphaFoldDB" id="A0A167LKE1"/>
<evidence type="ECO:0000256" key="2">
    <source>
        <dbReference type="PIRSR" id="PIRSR630564-1"/>
    </source>
</evidence>
<evidence type="ECO:0000256" key="3">
    <source>
        <dbReference type="PIRSR" id="PIRSR630564-2"/>
    </source>
</evidence>
<dbReference type="GO" id="GO:0005737">
    <property type="term" value="C:cytoplasm"/>
    <property type="evidence" value="ECO:0007669"/>
    <property type="project" value="TreeGrafter"/>
</dbReference>
<proteinExistence type="inferred from homology"/>
<dbReference type="InterPro" id="IPR010569">
    <property type="entry name" value="Myotubularin-like_Pase_dom"/>
</dbReference>
<dbReference type="PANTHER" id="PTHR10807">
    <property type="entry name" value="MYOTUBULARIN-RELATED"/>
    <property type="match status" value="1"/>
</dbReference>
<organism evidence="6 7">
    <name type="scientific">Calocera viscosa (strain TUFC12733)</name>
    <dbReference type="NCBI Taxonomy" id="1330018"/>
    <lineage>
        <taxon>Eukaryota</taxon>
        <taxon>Fungi</taxon>
        <taxon>Dikarya</taxon>
        <taxon>Basidiomycota</taxon>
        <taxon>Agaricomycotina</taxon>
        <taxon>Dacrymycetes</taxon>
        <taxon>Dacrymycetales</taxon>
        <taxon>Dacrymycetaceae</taxon>
        <taxon>Calocera</taxon>
    </lineage>
</organism>
<dbReference type="PROSITE" id="PS00383">
    <property type="entry name" value="TYR_PHOSPHATASE_1"/>
    <property type="match status" value="1"/>
</dbReference>
<feature type="compositionally biased region" description="Low complexity" evidence="4">
    <location>
        <begin position="634"/>
        <end position="652"/>
    </location>
</feature>
<feature type="domain" description="Myotubularin phosphatase" evidence="5">
    <location>
        <begin position="128"/>
        <end position="592"/>
    </location>
</feature>
<dbReference type="GO" id="GO:0016020">
    <property type="term" value="C:membrane"/>
    <property type="evidence" value="ECO:0007669"/>
    <property type="project" value="TreeGrafter"/>
</dbReference>
<dbReference type="InterPro" id="IPR030564">
    <property type="entry name" value="Myotubularin"/>
</dbReference>
<evidence type="ECO:0000256" key="4">
    <source>
        <dbReference type="SAM" id="MobiDB-lite"/>
    </source>
</evidence>
<dbReference type="InterPro" id="IPR016130">
    <property type="entry name" value="Tyr_Pase_AS"/>
</dbReference>
<dbReference type="SUPFAM" id="SSF50729">
    <property type="entry name" value="PH domain-like"/>
    <property type="match status" value="1"/>
</dbReference>
<dbReference type="PROSITE" id="PS51339">
    <property type="entry name" value="PPASE_MYOTUBULARIN"/>
    <property type="match status" value="1"/>
</dbReference>
<dbReference type="Pfam" id="PF21098">
    <property type="entry name" value="PH-GRAM_MTMR6-like"/>
    <property type="match status" value="1"/>
</dbReference>
<evidence type="ECO:0000256" key="1">
    <source>
        <dbReference type="ARBA" id="ARBA00007471"/>
    </source>
</evidence>
<evidence type="ECO:0000259" key="5">
    <source>
        <dbReference type="PROSITE" id="PS51339"/>
    </source>
</evidence>
<reference evidence="6 7" key="1">
    <citation type="journal article" date="2016" name="Mol. Biol. Evol.">
        <title>Comparative Genomics of Early-Diverging Mushroom-Forming Fungi Provides Insights into the Origins of Lignocellulose Decay Capabilities.</title>
        <authorList>
            <person name="Nagy L.G."/>
            <person name="Riley R."/>
            <person name="Tritt A."/>
            <person name="Adam C."/>
            <person name="Daum C."/>
            <person name="Floudas D."/>
            <person name="Sun H."/>
            <person name="Yadav J.S."/>
            <person name="Pangilinan J."/>
            <person name="Larsson K.H."/>
            <person name="Matsuura K."/>
            <person name="Barry K."/>
            <person name="Labutti K."/>
            <person name="Kuo R."/>
            <person name="Ohm R.A."/>
            <person name="Bhattacharya S.S."/>
            <person name="Shirouzu T."/>
            <person name="Yoshinaga Y."/>
            <person name="Martin F.M."/>
            <person name="Grigoriev I.V."/>
            <person name="Hibbett D.S."/>
        </authorList>
    </citation>
    <scope>NUCLEOTIDE SEQUENCE [LARGE SCALE GENOMIC DNA]</scope>
    <source>
        <strain evidence="6 7">TUFC12733</strain>
    </source>
</reference>
<feature type="binding site" evidence="3">
    <location>
        <begin position="276"/>
        <end position="279"/>
    </location>
    <ligand>
        <name>substrate</name>
    </ligand>
</feature>
<dbReference type="InterPro" id="IPR029021">
    <property type="entry name" value="Prot-tyrosine_phosphatase-like"/>
</dbReference>